<feature type="compositionally biased region" description="Acidic residues" evidence="1">
    <location>
        <begin position="90"/>
        <end position="103"/>
    </location>
</feature>
<accession>A0A2T0X875</accession>
<evidence type="ECO:0000313" key="2">
    <source>
        <dbReference type="EMBL" id="PRY95152.1"/>
    </source>
</evidence>
<evidence type="ECO:0000313" key="3">
    <source>
        <dbReference type="Proteomes" id="UP000238801"/>
    </source>
</evidence>
<dbReference type="OrthoDB" id="7651547at2"/>
<dbReference type="Proteomes" id="UP000238801">
    <property type="component" value="Unassembled WGS sequence"/>
</dbReference>
<gene>
    <name evidence="2" type="ORF">BCF33_0766</name>
</gene>
<dbReference type="Gene3D" id="1.10.1470.10">
    <property type="entry name" value="YjbJ"/>
    <property type="match status" value="1"/>
</dbReference>
<sequence>MKWSQVKADWPAFIDAVIDQWPQADREELEDLEGDRAEVRAYLMEATGEDKATVEEEIREWLESDVPLDAIMDESKDNEMIGESGRYIPEGEDVYDDDREFGDDNQPAPPIGRT</sequence>
<feature type="region of interest" description="Disordered" evidence="1">
    <location>
        <begin position="72"/>
        <end position="114"/>
    </location>
</feature>
<proteinExistence type="predicted"/>
<name>A0A2T0X875_9RHOB</name>
<organism evidence="2 3">
    <name type="scientific">Hasllibacter halocynthiae</name>
    <dbReference type="NCBI Taxonomy" id="595589"/>
    <lineage>
        <taxon>Bacteria</taxon>
        <taxon>Pseudomonadati</taxon>
        <taxon>Pseudomonadota</taxon>
        <taxon>Alphaproteobacteria</taxon>
        <taxon>Rhodobacterales</taxon>
        <taxon>Roseobacteraceae</taxon>
        <taxon>Hasllibacter</taxon>
    </lineage>
</organism>
<evidence type="ECO:0000256" key="1">
    <source>
        <dbReference type="SAM" id="MobiDB-lite"/>
    </source>
</evidence>
<comment type="caution">
    <text evidence="2">The sequence shown here is derived from an EMBL/GenBank/DDBJ whole genome shotgun (WGS) entry which is preliminary data.</text>
</comment>
<dbReference type="EMBL" id="PVTT01000001">
    <property type="protein sequence ID" value="PRY95152.1"/>
    <property type="molecule type" value="Genomic_DNA"/>
</dbReference>
<protein>
    <submittedName>
        <fullName evidence="2">Uncharacterized protein</fullName>
    </submittedName>
</protein>
<reference evidence="2 3" key="1">
    <citation type="submission" date="2018-03" db="EMBL/GenBank/DDBJ databases">
        <title>Genomic Encyclopedia of Archaeal and Bacterial Type Strains, Phase II (KMG-II): from individual species to whole genera.</title>
        <authorList>
            <person name="Goeker M."/>
        </authorList>
    </citation>
    <scope>NUCLEOTIDE SEQUENCE [LARGE SCALE GENOMIC DNA]</scope>
    <source>
        <strain evidence="2 3">DSM 29318</strain>
    </source>
</reference>
<dbReference type="AlphaFoldDB" id="A0A2T0X875"/>
<dbReference type="SUPFAM" id="SSF69047">
    <property type="entry name" value="Hypothetical protein YjbJ"/>
    <property type="match status" value="1"/>
</dbReference>
<dbReference type="InterPro" id="IPR036629">
    <property type="entry name" value="YjbJ_sf"/>
</dbReference>
<dbReference type="RefSeq" id="WP_106159566.1">
    <property type="nucleotide sequence ID" value="NZ_PVTT01000001.1"/>
</dbReference>
<keyword evidence="3" id="KW-1185">Reference proteome</keyword>